<keyword evidence="8" id="KW-0378">Hydrolase</keyword>
<dbReference type="CDD" id="cd09274">
    <property type="entry name" value="RNase_HI_RT_Ty3"/>
    <property type="match status" value="1"/>
</dbReference>
<dbReference type="Gene3D" id="1.20.1070.10">
    <property type="entry name" value="Rhodopsin 7-helix transmembrane proteins"/>
    <property type="match status" value="1"/>
</dbReference>
<dbReference type="FunFam" id="3.30.70.270:FF:000026">
    <property type="entry name" value="Transposon Ty3-G Gag-Pol polyprotein"/>
    <property type="match status" value="1"/>
</dbReference>
<dbReference type="PROSITE" id="PS50221">
    <property type="entry name" value="GAIN_B"/>
    <property type="match status" value="1"/>
</dbReference>
<dbReference type="InterPro" id="IPR000832">
    <property type="entry name" value="GPCR_2_secretin-like"/>
</dbReference>
<evidence type="ECO:0000256" key="2">
    <source>
        <dbReference type="ARBA" id="ARBA00008462"/>
    </source>
</evidence>
<comment type="subcellular location">
    <subcellularLocation>
        <location evidence="1">Endoplasmic reticulum membrane</location>
        <topology evidence="1">Multi-pass membrane protein</topology>
    </subcellularLocation>
</comment>
<dbReference type="GO" id="GO:0005789">
    <property type="term" value="C:endoplasmic reticulum membrane"/>
    <property type="evidence" value="ECO:0007669"/>
    <property type="project" value="UniProtKB-SubCell"/>
</dbReference>
<evidence type="ECO:0000256" key="8">
    <source>
        <dbReference type="ARBA" id="ARBA00022801"/>
    </source>
</evidence>
<evidence type="ECO:0000256" key="12">
    <source>
        <dbReference type="ARBA" id="ARBA00023136"/>
    </source>
</evidence>
<evidence type="ECO:0000313" key="18">
    <source>
        <dbReference type="EMBL" id="RXN06428.1"/>
    </source>
</evidence>
<dbReference type="PANTHER" id="PTHR37984">
    <property type="entry name" value="PROTEIN CBG26694"/>
    <property type="match status" value="1"/>
</dbReference>
<evidence type="ECO:0000256" key="1">
    <source>
        <dbReference type="ARBA" id="ARBA00004477"/>
    </source>
</evidence>
<feature type="transmembrane region" description="Helical" evidence="15">
    <location>
        <begin position="1086"/>
        <end position="1107"/>
    </location>
</feature>
<keyword evidence="6" id="KW-0540">Nuclease</keyword>
<dbReference type="InterPro" id="IPR043502">
    <property type="entry name" value="DNA/RNA_pol_sf"/>
</dbReference>
<evidence type="ECO:0000256" key="5">
    <source>
        <dbReference type="ARBA" id="ARBA00022695"/>
    </source>
</evidence>
<feature type="transmembrane region" description="Helical" evidence="15">
    <location>
        <begin position="996"/>
        <end position="1016"/>
    </location>
</feature>
<feature type="transmembrane region" description="Helical" evidence="15">
    <location>
        <begin position="1053"/>
        <end position="1074"/>
    </location>
</feature>
<dbReference type="GO" id="GO:0005581">
    <property type="term" value="C:collagen trimer"/>
    <property type="evidence" value="ECO:0007669"/>
    <property type="project" value="UniProtKB-KW"/>
</dbReference>
<keyword evidence="9" id="KW-0256">Endoplasmic reticulum</keyword>
<dbReference type="InterPro" id="IPR000203">
    <property type="entry name" value="GPS"/>
</dbReference>
<feature type="compositionally biased region" description="Low complexity" evidence="14">
    <location>
        <begin position="437"/>
        <end position="446"/>
    </location>
</feature>
<feature type="compositionally biased region" description="Gly residues" evidence="14">
    <location>
        <begin position="162"/>
        <end position="171"/>
    </location>
</feature>
<evidence type="ECO:0000259" key="17">
    <source>
        <dbReference type="PROSITE" id="PS50261"/>
    </source>
</evidence>
<feature type="transmembrane region" description="Helical" evidence="15">
    <location>
        <begin position="1187"/>
        <end position="1208"/>
    </location>
</feature>
<dbReference type="Pfam" id="PF00002">
    <property type="entry name" value="7tm_2"/>
    <property type="match status" value="1"/>
</dbReference>
<evidence type="ECO:0000313" key="20">
    <source>
        <dbReference type="Proteomes" id="UP000290572"/>
    </source>
</evidence>
<keyword evidence="4 15" id="KW-0812">Transmembrane</keyword>
<dbReference type="InterPro" id="IPR053986">
    <property type="entry name" value="GPR128_GAIN_subdom_B"/>
</dbReference>
<accession>A0A498LDT1</accession>
<evidence type="ECO:0000256" key="11">
    <source>
        <dbReference type="ARBA" id="ARBA00022989"/>
    </source>
</evidence>
<comment type="similarity">
    <text evidence="2">Belongs to the jagunal family.</text>
</comment>
<dbReference type="EMBL" id="QBIY01013370">
    <property type="protein sequence ID" value="RXN06428.1"/>
    <property type="molecule type" value="Genomic_DNA"/>
</dbReference>
<feature type="transmembrane region" description="Helical" evidence="15">
    <location>
        <begin position="706"/>
        <end position="730"/>
    </location>
</feature>
<dbReference type="InterPro" id="IPR017981">
    <property type="entry name" value="GPCR_2-like_7TM"/>
</dbReference>
<dbReference type="Gene3D" id="3.30.70.270">
    <property type="match status" value="1"/>
</dbReference>
<feature type="compositionally biased region" description="Low complexity" evidence="14">
    <location>
        <begin position="199"/>
        <end position="228"/>
    </location>
</feature>
<feature type="compositionally biased region" description="Gly residues" evidence="14">
    <location>
        <begin position="323"/>
        <end position="349"/>
    </location>
</feature>
<evidence type="ECO:0000259" key="16">
    <source>
        <dbReference type="PROSITE" id="PS50221"/>
    </source>
</evidence>
<feature type="compositionally biased region" description="Pro residues" evidence="14">
    <location>
        <begin position="112"/>
        <end position="129"/>
    </location>
</feature>
<dbReference type="Pfam" id="PF22261">
    <property type="entry name" value="GPR128_GAIN_subdom_B"/>
    <property type="match status" value="2"/>
</dbReference>
<dbReference type="STRING" id="84645.A0A498LDT1"/>
<reference evidence="18 20" key="1">
    <citation type="submission" date="2018-03" db="EMBL/GenBank/DDBJ databases">
        <title>Draft genome sequence of Rohu Carp (Labeo rohita).</title>
        <authorList>
            <person name="Das P."/>
            <person name="Kushwaha B."/>
            <person name="Joshi C.G."/>
            <person name="Kumar D."/>
            <person name="Nagpure N.S."/>
            <person name="Sahoo L."/>
            <person name="Das S.P."/>
            <person name="Bit A."/>
            <person name="Patnaik S."/>
            <person name="Meher P.K."/>
            <person name="Jayasankar P."/>
            <person name="Koringa P.G."/>
            <person name="Patel N.V."/>
            <person name="Hinsu A.T."/>
            <person name="Kumar R."/>
            <person name="Pandey M."/>
            <person name="Agarwal S."/>
            <person name="Srivastava S."/>
            <person name="Singh M."/>
            <person name="Iquebal M.A."/>
            <person name="Jaiswal S."/>
            <person name="Angadi U.B."/>
            <person name="Kumar N."/>
            <person name="Raza M."/>
            <person name="Shah T.M."/>
            <person name="Rai A."/>
            <person name="Jena J.K."/>
        </authorList>
    </citation>
    <scope>NUCLEOTIDE SEQUENCE [LARGE SCALE GENOMIC DNA]</scope>
    <source>
        <strain evidence="18">DASCIFA01</strain>
        <tissue evidence="18">Testis</tissue>
    </source>
</reference>
<dbReference type="FunFam" id="3.10.20.370:FF:000001">
    <property type="entry name" value="Retrovirus-related Pol polyprotein from transposon 17.6-like protein"/>
    <property type="match status" value="1"/>
</dbReference>
<feature type="transmembrane region" description="Helical" evidence="15">
    <location>
        <begin position="1142"/>
        <end position="1166"/>
    </location>
</feature>
<evidence type="ECO:0000256" key="3">
    <source>
        <dbReference type="ARBA" id="ARBA00022679"/>
    </source>
</evidence>
<feature type="transmembrane region" description="Helical" evidence="15">
    <location>
        <begin position="683"/>
        <end position="700"/>
    </location>
</feature>
<feature type="domain" description="G-protein coupled receptors family 2 profile 2" evidence="17">
    <location>
        <begin position="961"/>
        <end position="1227"/>
    </location>
</feature>
<dbReference type="Pfam" id="PF01825">
    <property type="entry name" value="GPS"/>
    <property type="match status" value="1"/>
</dbReference>
<feature type="compositionally biased region" description="Gly residues" evidence="14">
    <location>
        <begin position="397"/>
        <end position="415"/>
    </location>
</feature>
<evidence type="ECO:0000256" key="6">
    <source>
        <dbReference type="ARBA" id="ARBA00022722"/>
    </source>
</evidence>
<evidence type="ECO:0000256" key="14">
    <source>
        <dbReference type="SAM" id="MobiDB-lite"/>
    </source>
</evidence>
<sequence length="1708" mass="182555">MDSLANNRIRKWLGLPCCFSDASLFGQNRKSISLWYKQEKANLVLELKDSWDPLVRSAKIPICTGCKWKVQDEAHKRYYQSLSGSFGTKCRRWENMIFLKGETIPRGEKGPPGEPGPMGLPGPQGPPGLPGQGIPGLTGKPGPQGPPGLPGFGKPGMPGLPGKPGGIGLPGPKGELGPIGGEGPIGMPGPPGLPGPHGLPGVSKPGAQGLPGQPGARGEPGQKGFPGIPGIPGPKGENGISLPGLPGIKGLPGPPGPQGQVGQPGIGKPGLNGLPGAPGGQGKPGAPGEPGLSGVPGERGPPGQPGLPGFGKPGLDGLPGKPGLPGGRGEPGPAGLPGGPGLPGFGKPGYPGPKGEKGHGGLPGPQGPKGEKGHGGLPGMIGPPGPSGLPGPPGLLGPPGGIGFPGPKGEGGAVGPKGQFGPKGEPGPPGLPGTPGFPGELGQPGPRGLPGPLGPKGENGHKGLPGLPGVPGKPGAKGEVGFPGENGHPGPMGIPGLMGPAGPIGPPGLPGPKGEYGPPGKPGMPGEGKPGLPGPLGPPGIPGPGGPPGQPGIPGPPGPPGLPGPPAQSPFIGQILPETGPGLDGAKGYKKEKPGGAFIGCRLWWVAMASRAGPRATGTDGSDFQHRERVASHYQMSVALKSEIKKLNIAHLVVWLLVAAQVVVSQLNLVSHKVVASPYQWEYTYLLSIIPTVFSFMALPKNNISYLVISMISAGLFCVAPILYGGMEMFPVAQQLYRHGKAYRFIFGFSAVSVILTKTLEDFALKMSNINSSVLVQPNLVVQSIKLSNWTPQVQFYTVAGLSQNSPESVGQTLGADTANTASSSGRPTDLLLTIKMQNDSQKDWGNKNLSIGMVLYENDRFFNSKIFNSELDTKRRVVAASLTDKSFLDNVEFAIWPKNTSGSTSYDFACVYWDYAQRDWRTEGCVKILDPDGPRCECNHTTNFAVLVSFRADYTYSEALNWISIVGCSLSIVGLVLTAVYQIKTRKQRGANSTMLLVNICLCMTTYYLLFIFGINNPVQNSKASVSEHNVIPSSDLQQTVDQGPCTAITALLQYFLLSTFAWNILYAAHVFFLIRNALNGPPRAFRTIATTVGWGLPAVIVGISLSTTYTFRDPLGYRQEEFCWLASLDKTGRFDPKRPMLWGFLLPLAVMLCFNTSLLVYFSQTICCGNPNLKSSRTTPMKKKILSSFSLAVVLGLSWVVGYFVLITHDKTLYIILSVVFCLCNTTQPPQHNSDHTKQHYNNQPPQHNSDHTKQHFNNQPPPHNRDHTKQHHNNQPPQHNSDHTKQHHNNQPPPHNSDRTESGFKKNIGFVLYDNDQFFQSKSFQPSLDTKRRVISANLEENPEIVQFTVSPSIYGYLARRHPRCPTVPGRHPNFRQDRGGTQCTAKGRIEVFRGSGVTTKKEKSIFAANQVEFLGFHVDKDGIKPTCEKVDAIQKAPSPRNKTELQAFLGLLNFYSCFLPNKATVLEPLHRLLDQSVPWRWEAKHEMAYAQAKQLLQTDKVLAHYDEKKPLAVVCDASPYGLGALLFHLERDGQEKPICFASRTMTTTERNYAQIDKEALAVVFAVRKFHQYLAGCHFVIFTDHKPLLGLLHHSKPMPVILSPRMLRWSLTIGAYDYELCYRPGKQMGNADALSRLPLPAPDAVTPPPLEVLLLEMVPDAPMHAEKIASCTLKDPVMSRVLRWVLHGWPAETARKSPFALPPEQ</sequence>
<feature type="region of interest" description="Disordered" evidence="14">
    <location>
        <begin position="103"/>
        <end position="589"/>
    </location>
</feature>
<dbReference type="SUPFAM" id="SSF56672">
    <property type="entry name" value="DNA/RNA polymerases"/>
    <property type="match status" value="1"/>
</dbReference>
<feature type="compositionally biased region" description="Pro residues" evidence="14">
    <location>
        <begin position="532"/>
        <end position="568"/>
    </location>
</feature>
<feature type="compositionally biased region" description="Gly residues" evidence="14">
    <location>
        <begin position="276"/>
        <end position="285"/>
    </location>
</feature>
<feature type="domain" description="GAIN-B" evidence="16">
    <location>
        <begin position="771"/>
        <end position="955"/>
    </location>
</feature>
<keyword evidence="5" id="KW-0548">Nucleotidyltransferase</keyword>
<dbReference type="PANTHER" id="PTHR37984:SF12">
    <property type="entry name" value="RIBONUCLEASE H"/>
    <property type="match status" value="1"/>
</dbReference>
<feature type="compositionally biased region" description="Pro residues" evidence="14">
    <location>
        <begin position="381"/>
        <end position="396"/>
    </location>
</feature>
<feature type="compositionally biased region" description="Low complexity" evidence="14">
    <location>
        <begin position="239"/>
        <end position="251"/>
    </location>
</feature>
<keyword evidence="13" id="KW-1015">Disulfide bond</keyword>
<keyword evidence="3" id="KW-0808">Transferase</keyword>
<feature type="transmembrane region" description="Helical" evidence="15">
    <location>
        <begin position="960"/>
        <end position="984"/>
    </location>
</feature>
<evidence type="ECO:0000313" key="19">
    <source>
        <dbReference type="EMBL" id="RXN06440.1"/>
    </source>
</evidence>
<proteinExistence type="inferred from homology"/>
<feature type="compositionally biased region" description="Gly residues" evidence="14">
    <location>
        <begin position="177"/>
        <end position="186"/>
    </location>
</feature>
<dbReference type="Pfam" id="PF17917">
    <property type="entry name" value="RT_RNaseH"/>
    <property type="match status" value="1"/>
</dbReference>
<evidence type="ECO:0000256" key="7">
    <source>
        <dbReference type="ARBA" id="ARBA00022759"/>
    </source>
</evidence>
<dbReference type="InterPro" id="IPR050951">
    <property type="entry name" value="Retrovirus_Pol_polyprotein"/>
</dbReference>
<dbReference type="GO" id="GO:0004930">
    <property type="term" value="F:G protein-coupled receptor activity"/>
    <property type="evidence" value="ECO:0007669"/>
    <property type="project" value="InterPro"/>
</dbReference>
<dbReference type="InterPro" id="IPR043128">
    <property type="entry name" value="Rev_trsase/Diguanyl_cyclase"/>
</dbReference>
<evidence type="ECO:0000256" key="9">
    <source>
        <dbReference type="ARBA" id="ARBA00022824"/>
    </source>
</evidence>
<dbReference type="InterPro" id="IPR041373">
    <property type="entry name" value="RT_RNaseH"/>
</dbReference>
<keyword evidence="20" id="KW-1185">Reference proteome</keyword>
<name>A0A498LDT1_LABRO</name>
<dbReference type="Pfam" id="PF07086">
    <property type="entry name" value="Jagunal"/>
    <property type="match status" value="1"/>
</dbReference>
<dbReference type="PROSITE" id="PS50261">
    <property type="entry name" value="G_PROTEIN_RECEP_F2_4"/>
    <property type="match status" value="1"/>
</dbReference>
<keyword evidence="11 15" id="KW-1133">Transmembrane helix</keyword>
<keyword evidence="12 15" id="KW-0472">Membrane</keyword>
<dbReference type="InterPro" id="IPR057244">
    <property type="entry name" value="GAIN_B"/>
</dbReference>
<dbReference type="InterPro" id="IPR046338">
    <property type="entry name" value="GAIN_dom_sf"/>
</dbReference>
<feature type="transmembrane region" description="Helical" evidence="15">
    <location>
        <begin position="649"/>
        <end position="671"/>
    </location>
</feature>
<dbReference type="GO" id="GO:0007029">
    <property type="term" value="P:endoplasmic reticulum organization"/>
    <property type="evidence" value="ECO:0007669"/>
    <property type="project" value="InterPro"/>
</dbReference>
<feature type="region of interest" description="Disordered" evidence="14">
    <location>
        <begin position="1234"/>
        <end position="1305"/>
    </location>
</feature>
<dbReference type="EMBL" id="QBIY01013369">
    <property type="protein sequence ID" value="RXN06440.1"/>
    <property type="molecule type" value="Genomic_DNA"/>
</dbReference>
<dbReference type="GO" id="GO:0007166">
    <property type="term" value="P:cell surface receptor signaling pathway"/>
    <property type="evidence" value="ECO:0007669"/>
    <property type="project" value="InterPro"/>
</dbReference>
<evidence type="ECO:0000256" key="13">
    <source>
        <dbReference type="ARBA" id="ARBA00023157"/>
    </source>
</evidence>
<gene>
    <name evidence="19" type="ORF">ROHU_012327</name>
    <name evidence="18" type="ORF">ROHU_032835</name>
</gene>
<evidence type="ECO:0000256" key="15">
    <source>
        <dbReference type="SAM" id="Phobius"/>
    </source>
</evidence>
<keyword evidence="18" id="KW-0176">Collagen</keyword>
<dbReference type="Gene3D" id="2.60.220.50">
    <property type="match status" value="1"/>
</dbReference>
<comment type="caution">
    <text evidence="18">The sequence shown here is derived from an EMBL/GenBank/DDBJ whole genome shotgun (WGS) entry which is preliminary data.</text>
</comment>
<feature type="transmembrane region" description="Helical" evidence="15">
    <location>
        <begin position="742"/>
        <end position="760"/>
    </location>
</feature>
<evidence type="ECO:0000256" key="4">
    <source>
        <dbReference type="ARBA" id="ARBA00022692"/>
    </source>
</evidence>
<organism evidence="18 20">
    <name type="scientific">Labeo rohita</name>
    <name type="common">Indian major carp</name>
    <name type="synonym">Cyprinus rohita</name>
    <dbReference type="NCBI Taxonomy" id="84645"/>
    <lineage>
        <taxon>Eukaryota</taxon>
        <taxon>Metazoa</taxon>
        <taxon>Chordata</taxon>
        <taxon>Craniata</taxon>
        <taxon>Vertebrata</taxon>
        <taxon>Euteleostomi</taxon>
        <taxon>Actinopterygii</taxon>
        <taxon>Neopterygii</taxon>
        <taxon>Teleostei</taxon>
        <taxon>Ostariophysi</taxon>
        <taxon>Cypriniformes</taxon>
        <taxon>Cyprinidae</taxon>
        <taxon>Labeoninae</taxon>
        <taxon>Labeonini</taxon>
        <taxon>Labeo</taxon>
    </lineage>
</organism>
<feature type="compositionally biased region" description="Low complexity" evidence="14">
    <location>
        <begin position="489"/>
        <end position="501"/>
    </location>
</feature>
<keyword evidence="10" id="KW-0695">RNA-directed DNA polymerase</keyword>
<evidence type="ECO:0000256" key="10">
    <source>
        <dbReference type="ARBA" id="ARBA00022918"/>
    </source>
</evidence>
<dbReference type="SMART" id="SM00303">
    <property type="entry name" value="GPS"/>
    <property type="match status" value="1"/>
</dbReference>
<dbReference type="InterPro" id="IPR009787">
    <property type="entry name" value="Jagunal"/>
</dbReference>
<dbReference type="Proteomes" id="UP000290572">
    <property type="component" value="Unassembled WGS sequence"/>
</dbReference>
<protein>
    <submittedName>
        <fullName evidence="18">Collagen alpha-1(VIII) chain</fullName>
    </submittedName>
</protein>
<keyword evidence="7" id="KW-0255">Endonuclease</keyword>